<comment type="caution">
    <text evidence="1">The sequence shown here is derived from an EMBL/GenBank/DDBJ whole genome shotgun (WGS) entry which is preliminary data.</text>
</comment>
<sequence length="307" mass="33014">MAFASGSEIRVAYVANTSFGVTPATPTFKTARVTSGGLRTNKQTGTSDERQADRNVRDEFLLGLGAGGNYAAELSYGSFDDWIEAVLCGTWTSNVLKNGNVRRDFTVEETLELGTTDSFSRFTGAVLNTMNLGLTAREKATLSFDWLAQKETLATAIISGATYTAPNTKGIMTASKSVGSLTVAGEAYKVRSLSLAVGNNLRERPVVGSLYSEEYGVGRFDVTGNLEAYFESNALYQSVLDHGDGVLEFTIGDVTAEKYTILLPKMKFGDGDRTAGGNDDDVMVRIPFRGLYDPTEVCSIKITRAVA</sequence>
<accession>A0ABW0IV28</accession>
<gene>
    <name evidence="1" type="ORF">ACFPOB_20530</name>
</gene>
<name>A0ABW0IV28_9HYPH</name>
<organism evidence="1 2">
    <name type="scientific">Bosea eneae</name>
    <dbReference type="NCBI Taxonomy" id="151454"/>
    <lineage>
        <taxon>Bacteria</taxon>
        <taxon>Pseudomonadati</taxon>
        <taxon>Pseudomonadota</taxon>
        <taxon>Alphaproteobacteria</taxon>
        <taxon>Hyphomicrobiales</taxon>
        <taxon>Boseaceae</taxon>
        <taxon>Bosea</taxon>
    </lineage>
</organism>
<protein>
    <submittedName>
        <fullName evidence="1">Phage tail tube protein</fullName>
    </submittedName>
</protein>
<dbReference type="Pfam" id="PF18906">
    <property type="entry name" value="Phage_tube_2"/>
    <property type="match status" value="1"/>
</dbReference>
<keyword evidence="2" id="KW-1185">Reference proteome</keyword>
<dbReference type="RefSeq" id="WP_377800255.1">
    <property type="nucleotide sequence ID" value="NZ_JBHSLW010000034.1"/>
</dbReference>
<evidence type="ECO:0000313" key="1">
    <source>
        <dbReference type="EMBL" id="MFC5421952.1"/>
    </source>
</evidence>
<evidence type="ECO:0000313" key="2">
    <source>
        <dbReference type="Proteomes" id="UP001596053"/>
    </source>
</evidence>
<dbReference type="InterPro" id="IPR044000">
    <property type="entry name" value="Phage_tube_2"/>
</dbReference>
<dbReference type="Proteomes" id="UP001596053">
    <property type="component" value="Unassembled WGS sequence"/>
</dbReference>
<reference evidence="2" key="1">
    <citation type="journal article" date="2019" name="Int. J. Syst. Evol. Microbiol.">
        <title>The Global Catalogue of Microorganisms (GCM) 10K type strain sequencing project: providing services to taxonomists for standard genome sequencing and annotation.</title>
        <authorList>
            <consortium name="The Broad Institute Genomics Platform"/>
            <consortium name="The Broad Institute Genome Sequencing Center for Infectious Disease"/>
            <person name="Wu L."/>
            <person name="Ma J."/>
        </authorList>
    </citation>
    <scope>NUCLEOTIDE SEQUENCE [LARGE SCALE GENOMIC DNA]</scope>
    <source>
        <strain evidence="2">NCAIM B.01391</strain>
    </source>
</reference>
<proteinExistence type="predicted"/>
<dbReference type="EMBL" id="JBHSLW010000034">
    <property type="protein sequence ID" value="MFC5421952.1"/>
    <property type="molecule type" value="Genomic_DNA"/>
</dbReference>